<feature type="region of interest" description="Disordered" evidence="1">
    <location>
        <begin position="23"/>
        <end position="53"/>
    </location>
</feature>
<dbReference type="EMBL" id="VOSL01000043">
    <property type="protein sequence ID" value="TXD36887.1"/>
    <property type="molecule type" value="Genomic_DNA"/>
</dbReference>
<evidence type="ECO:0000313" key="4">
    <source>
        <dbReference type="Proteomes" id="UP000321046"/>
    </source>
</evidence>
<sequence>MLYRKLLIAITLAITPLSACGGGDHDHSHHHGDEHDDHNEDADSDRLTLSDPDSGDVLVVASTGHRHGEIPPVAEDQSLTMALGFADAEDNPLDLSGNLHAELRFADGAPEDILELSLDDNLLTLTSLKRGQTFFHIQLFEDDTLRFESPALVARVVTLGEEHVHDHGDISRVDIVNADDDTLITSIEGDTYSGDPLQLTVGDTLTIDVLYIGESAEPMEMGDHVVLPVLTNGAAEDVIDWSVDVETVTFTALAPGETSVVLELDYYGMSMHTPTALPIVVSAN</sequence>
<dbReference type="RefSeq" id="WP_146974200.1">
    <property type="nucleotide sequence ID" value="NZ_VOSL01000043.1"/>
</dbReference>
<evidence type="ECO:0000256" key="1">
    <source>
        <dbReference type="SAM" id="MobiDB-lite"/>
    </source>
</evidence>
<keyword evidence="2" id="KW-0732">Signal</keyword>
<feature type="compositionally biased region" description="Basic and acidic residues" evidence="1">
    <location>
        <begin position="23"/>
        <end position="38"/>
    </location>
</feature>
<protein>
    <recommendedName>
        <fullName evidence="5">DUF4382 domain-containing protein</fullName>
    </recommendedName>
</protein>
<dbReference type="OrthoDB" id="5501198at2"/>
<evidence type="ECO:0008006" key="5">
    <source>
        <dbReference type="Google" id="ProtNLM"/>
    </source>
</evidence>
<reference evidence="3 4" key="1">
    <citation type="submission" date="2019-08" db="EMBL/GenBank/DDBJ databases">
        <title>Bradymonadales sp. TMQ2.</title>
        <authorList>
            <person name="Liang Q."/>
        </authorList>
    </citation>
    <scope>NUCLEOTIDE SEQUENCE [LARGE SCALE GENOMIC DNA]</scope>
    <source>
        <strain evidence="3 4">TMQ2</strain>
    </source>
</reference>
<organism evidence="3 4">
    <name type="scientific">Lujinxingia vulgaris</name>
    <dbReference type="NCBI Taxonomy" id="2600176"/>
    <lineage>
        <taxon>Bacteria</taxon>
        <taxon>Deltaproteobacteria</taxon>
        <taxon>Bradymonadales</taxon>
        <taxon>Lujinxingiaceae</taxon>
        <taxon>Lujinxingia</taxon>
    </lineage>
</organism>
<evidence type="ECO:0000256" key="2">
    <source>
        <dbReference type="SAM" id="SignalP"/>
    </source>
</evidence>
<name>A0A5C6XFI2_9DELT</name>
<dbReference type="Proteomes" id="UP000321046">
    <property type="component" value="Unassembled WGS sequence"/>
</dbReference>
<accession>A0A5C6XFI2</accession>
<gene>
    <name evidence="3" type="ORF">FRC96_09225</name>
</gene>
<proteinExistence type="predicted"/>
<feature type="signal peptide" evidence="2">
    <location>
        <begin position="1"/>
        <end position="21"/>
    </location>
</feature>
<comment type="caution">
    <text evidence="3">The sequence shown here is derived from an EMBL/GenBank/DDBJ whole genome shotgun (WGS) entry which is preliminary data.</text>
</comment>
<dbReference type="AlphaFoldDB" id="A0A5C6XFI2"/>
<evidence type="ECO:0000313" key="3">
    <source>
        <dbReference type="EMBL" id="TXD36887.1"/>
    </source>
</evidence>
<feature type="chain" id="PRO_5022774369" description="DUF4382 domain-containing protein" evidence="2">
    <location>
        <begin position="22"/>
        <end position="284"/>
    </location>
</feature>